<dbReference type="Gene3D" id="2.10.109.10">
    <property type="entry name" value="Umud Fragment, subunit A"/>
    <property type="match status" value="1"/>
</dbReference>
<dbReference type="Pfam" id="PF01381">
    <property type="entry name" value="HTH_3"/>
    <property type="match status" value="1"/>
</dbReference>
<dbReference type="SUPFAM" id="SSF47413">
    <property type="entry name" value="lambda repressor-like DNA-binding domains"/>
    <property type="match status" value="1"/>
</dbReference>
<dbReference type="AlphaFoldDB" id="A0A7G6RL56"/>
<dbReference type="InterPro" id="IPR001387">
    <property type="entry name" value="Cro/C1-type_HTH"/>
</dbReference>
<dbReference type="InterPro" id="IPR010982">
    <property type="entry name" value="Lambda_DNA-bd_dom_sf"/>
</dbReference>
<dbReference type="Pfam" id="PF00717">
    <property type="entry name" value="Peptidase_S24"/>
    <property type="match status" value="1"/>
</dbReference>
<dbReference type="EMBL" id="CP050549">
    <property type="protein sequence ID" value="QND42988.1"/>
    <property type="molecule type" value="Genomic_DNA"/>
</dbReference>
<sequence length="214" mass="23555">MELRERIYLARTKAGLTQDELAAAVGKTRGAVSQWESGEVRPRHSTILAIAKATNRTISWLESGIGEKQTGLKVVGEVAACGIWREGTVEYVPFGVPVAPHPDYPVEAQRLYQVRGNSVNKSVADGEYVHCVSVESGAIFPENGDLVVVTRTKHGTTEYTAKRYVVEDGRKILRPESTDSAHQEDIQINGDDDTVIQIVDVVVAKWKPFRLPKS</sequence>
<dbReference type="Gene3D" id="1.10.260.40">
    <property type="entry name" value="lambda repressor-like DNA-binding domains"/>
    <property type="match status" value="1"/>
</dbReference>
<dbReference type="GO" id="GO:0003677">
    <property type="term" value="F:DNA binding"/>
    <property type="evidence" value="ECO:0007669"/>
    <property type="project" value="InterPro"/>
</dbReference>
<feature type="domain" description="HTH cro/C1-type" evidence="1">
    <location>
        <begin position="7"/>
        <end position="61"/>
    </location>
</feature>
<dbReference type="SMART" id="SM00530">
    <property type="entry name" value="HTH_XRE"/>
    <property type="match status" value="1"/>
</dbReference>
<accession>A0A7G6RL56</accession>
<dbReference type="InterPro" id="IPR036286">
    <property type="entry name" value="LexA/Signal_pep-like_sf"/>
</dbReference>
<organism evidence="2 3">
    <name type="scientific">Rhizobium leguminosarum bv. viciae</name>
    <dbReference type="NCBI Taxonomy" id="387"/>
    <lineage>
        <taxon>Bacteria</taxon>
        <taxon>Pseudomonadati</taxon>
        <taxon>Pseudomonadota</taxon>
        <taxon>Alphaproteobacteria</taxon>
        <taxon>Hyphomicrobiales</taxon>
        <taxon>Rhizobiaceae</taxon>
        <taxon>Rhizobium/Agrobacterium group</taxon>
        <taxon>Rhizobium</taxon>
    </lineage>
</organism>
<evidence type="ECO:0000313" key="2">
    <source>
        <dbReference type="EMBL" id="QND42988.1"/>
    </source>
</evidence>
<evidence type="ECO:0000313" key="3">
    <source>
        <dbReference type="Proteomes" id="UP000515518"/>
    </source>
</evidence>
<protein>
    <submittedName>
        <fullName evidence="2">Helix-turn-helix transcriptional regulator</fullName>
    </submittedName>
</protein>
<dbReference type="CDD" id="cd00093">
    <property type="entry name" value="HTH_XRE"/>
    <property type="match status" value="1"/>
</dbReference>
<dbReference type="SUPFAM" id="SSF51306">
    <property type="entry name" value="LexA/Signal peptidase"/>
    <property type="match status" value="1"/>
</dbReference>
<dbReference type="InterPro" id="IPR015927">
    <property type="entry name" value="Peptidase_S24_S26A/B/C"/>
</dbReference>
<reference evidence="3" key="1">
    <citation type="journal article" date="2020" name="Mol. Plant Microbe">
        <title>Rhizobial microsymbionts of the narrowly endemic Oxytropis species growing in Kamchatka are characterized by significant genetic diversity and possess a set of genes that are associated with T3SS and T6SS secretion systems and can affect the development of symbiosis.</title>
        <authorList>
            <person name="Safronova V."/>
            <person name="Guro P."/>
            <person name="Sazanova A."/>
            <person name="Kuznetsova I."/>
            <person name="Belimov A."/>
            <person name="Yakubov V."/>
            <person name="Chirak E."/>
            <person name="Afonin A."/>
            <person name="Gogolev Y."/>
            <person name="Andronov E."/>
            <person name="Tikhonovich I."/>
        </authorList>
    </citation>
    <scope>NUCLEOTIDE SEQUENCE [LARGE SCALE GENOMIC DNA]</scope>
    <source>
        <strain evidence="3">RCAM0610</strain>
    </source>
</reference>
<dbReference type="Proteomes" id="UP000515518">
    <property type="component" value="Chromosome"/>
</dbReference>
<dbReference type="PROSITE" id="PS50943">
    <property type="entry name" value="HTH_CROC1"/>
    <property type="match status" value="1"/>
</dbReference>
<gene>
    <name evidence="2" type="ORF">HB770_21030</name>
</gene>
<evidence type="ECO:0000259" key="1">
    <source>
        <dbReference type="PROSITE" id="PS50943"/>
    </source>
</evidence>
<name>A0A7G6RL56_RHILV</name>
<proteinExistence type="predicted"/>